<evidence type="ECO:0000256" key="2">
    <source>
        <dbReference type="HAMAP-Rule" id="MF_01477"/>
    </source>
</evidence>
<comment type="similarity">
    <text evidence="1 2">Belongs to the Iojap/RsfS family.</text>
</comment>
<keyword evidence="4" id="KW-1185">Reference proteome</keyword>
<dbReference type="Pfam" id="PF02410">
    <property type="entry name" value="RsfS"/>
    <property type="match status" value="1"/>
</dbReference>
<dbReference type="HAMAP" id="MF_01477">
    <property type="entry name" value="Iojap_RsfS"/>
    <property type="match status" value="1"/>
</dbReference>
<comment type="subunit">
    <text evidence="2">Interacts with ribosomal protein uL14 (rplN).</text>
</comment>
<protein>
    <recommendedName>
        <fullName evidence="2">Ribosomal silencing factor RsfS</fullName>
    </recommendedName>
</protein>
<dbReference type="Gene3D" id="3.30.460.10">
    <property type="entry name" value="Beta Polymerase, domain 2"/>
    <property type="match status" value="1"/>
</dbReference>
<sequence length="117" mass="13470">MMEDMLKASDINALCKIISDFNGIDVIGINVSDVCNWTDFFIIATFVSFKQMEALYLDKIVKFFKEKKINLNVQGKGLVYDWTVVSGGNLVIHLMSEKSREYYELEKIWSKGIVIYP</sequence>
<reference evidence="3 4" key="1">
    <citation type="submission" date="2020-08" db="EMBL/GenBank/DDBJ databases">
        <title>Genomic Encyclopedia of Type Strains, Phase IV (KMG-IV): sequencing the most valuable type-strain genomes for metagenomic binning, comparative biology and taxonomic classification.</title>
        <authorList>
            <person name="Goeker M."/>
        </authorList>
    </citation>
    <scope>NUCLEOTIDE SEQUENCE [LARGE SCALE GENOMIC DNA]</scope>
    <source>
        <strain evidence="3 4">DSM 16813</strain>
    </source>
</reference>
<comment type="function">
    <text evidence="2">Functions as a ribosomal silencing factor. Interacts with ribosomal protein uL14 (rplN), blocking formation of intersubunit bridge B8. Prevents association of the 30S and 50S ribosomal subunits and the formation of functional ribosomes, thus repressing translation.</text>
</comment>
<dbReference type="Proteomes" id="UP000566276">
    <property type="component" value="Unassembled WGS sequence"/>
</dbReference>
<evidence type="ECO:0000313" key="3">
    <source>
        <dbReference type="EMBL" id="MBB6031096.1"/>
    </source>
</evidence>
<dbReference type="InterPro" id="IPR004394">
    <property type="entry name" value="Iojap/RsfS/C7orf30"/>
</dbReference>
<dbReference type="SUPFAM" id="SSF81301">
    <property type="entry name" value="Nucleotidyltransferase"/>
    <property type="match status" value="1"/>
</dbReference>
<proteinExistence type="inferred from homology"/>
<dbReference type="EMBL" id="JACHFA010000001">
    <property type="protein sequence ID" value="MBB6031096.1"/>
    <property type="molecule type" value="Genomic_DNA"/>
</dbReference>
<keyword evidence="2" id="KW-0678">Repressor</keyword>
<comment type="subcellular location">
    <subcellularLocation>
        <location evidence="2">Cytoplasm</location>
    </subcellularLocation>
</comment>
<evidence type="ECO:0000256" key="1">
    <source>
        <dbReference type="ARBA" id="ARBA00010574"/>
    </source>
</evidence>
<keyword evidence="2" id="KW-0810">Translation regulation</keyword>
<evidence type="ECO:0000313" key="4">
    <source>
        <dbReference type="Proteomes" id="UP000566276"/>
    </source>
</evidence>
<accession>A0ABR6P4V5</accession>
<dbReference type="PANTHER" id="PTHR21043">
    <property type="entry name" value="IOJAP SUPERFAMILY ORTHOLOG"/>
    <property type="match status" value="1"/>
</dbReference>
<dbReference type="NCBIfam" id="TIGR00090">
    <property type="entry name" value="rsfS_iojap_ybeB"/>
    <property type="match status" value="1"/>
</dbReference>
<dbReference type="InterPro" id="IPR043519">
    <property type="entry name" value="NT_sf"/>
</dbReference>
<gene>
    <name evidence="2" type="primary">rsfS</name>
    <name evidence="3" type="ORF">HNR35_000060</name>
</gene>
<keyword evidence="2" id="KW-0963">Cytoplasm</keyword>
<name>A0ABR6P4V5_9SPIR</name>
<organism evidence="3 4">
    <name type="scientific">Borreliella spielmanii</name>
    <dbReference type="NCBI Taxonomy" id="88916"/>
    <lineage>
        <taxon>Bacteria</taxon>
        <taxon>Pseudomonadati</taxon>
        <taxon>Spirochaetota</taxon>
        <taxon>Spirochaetia</taxon>
        <taxon>Spirochaetales</taxon>
        <taxon>Borreliaceae</taxon>
        <taxon>Borreliella</taxon>
    </lineage>
</organism>
<comment type="caution">
    <text evidence="3">The sequence shown here is derived from an EMBL/GenBank/DDBJ whole genome shotgun (WGS) entry which is preliminary data.</text>
</comment>
<dbReference type="PANTHER" id="PTHR21043:SF0">
    <property type="entry name" value="MITOCHONDRIAL ASSEMBLY OF RIBOSOMAL LARGE SUBUNIT PROTEIN 1"/>
    <property type="match status" value="1"/>
</dbReference>